<dbReference type="Proteomes" id="UP000007350">
    <property type="component" value="Unassembled WGS sequence"/>
</dbReference>
<protein>
    <submittedName>
        <fullName evidence="3">Uncharacterized protein</fullName>
    </submittedName>
</protein>
<keyword evidence="4" id="KW-1185">Reference proteome</keyword>
<evidence type="ECO:0000256" key="1">
    <source>
        <dbReference type="SAM" id="Coils"/>
    </source>
</evidence>
<feature type="coiled-coil region" evidence="1">
    <location>
        <begin position="347"/>
        <end position="457"/>
    </location>
</feature>
<keyword evidence="1" id="KW-0175">Coiled coil</keyword>
<evidence type="ECO:0000313" key="3">
    <source>
        <dbReference type="EMBL" id="EKF31235.1"/>
    </source>
</evidence>
<feature type="region of interest" description="Disordered" evidence="2">
    <location>
        <begin position="505"/>
        <end position="525"/>
    </location>
</feature>
<evidence type="ECO:0000313" key="4">
    <source>
        <dbReference type="Proteomes" id="UP000007350"/>
    </source>
</evidence>
<dbReference type="OrthoDB" id="266967at2759"/>
<reference evidence="3 4" key="1">
    <citation type="journal article" date="2012" name="BMC Genomics">
        <title>Comparative genomic analysis of human infective Trypanosoma cruzi lineages with the bat-restricted subspecies T. cruzi marinkellei.</title>
        <authorList>
            <person name="Franzen O."/>
            <person name="Talavera-Lopez C."/>
            <person name="Ochaya S."/>
            <person name="Butler C.E."/>
            <person name="Messenger L.A."/>
            <person name="Lewis M.D."/>
            <person name="Llewellyn M.S."/>
            <person name="Marinkelle C.J."/>
            <person name="Tyler K.M."/>
            <person name="Miles M.A."/>
            <person name="Andersson B."/>
        </authorList>
    </citation>
    <scope>NUCLEOTIDE SEQUENCE [LARGE SCALE GENOMIC DNA]</scope>
    <source>
        <strain evidence="3 4">B7</strain>
    </source>
</reference>
<dbReference type="AlphaFoldDB" id="K2MVV4"/>
<feature type="region of interest" description="Disordered" evidence="2">
    <location>
        <begin position="129"/>
        <end position="172"/>
    </location>
</feature>
<sequence>MATVRDSVLFYAKVEKIGTDDTILSRNVFLTPSALLVCLPAGGITRTVSLANITEIEVSRQELVGKPSCRINVRGEVPINLRFADQSVADDFLDAVSKTAINVRVVNVAVAPVQGEKKRLDMSHAAPKGVRFATSQEQPESSFSSLAAGNDKWRRLSSPSSSVGPPSRASAHTVAKPVEALEFTRPTSAVGLKANGERDSNRNSVIPLENHVSPFRREVFHYPHAMGSADGKASNSAGVYDLGHLTPGSLYTTDITRPVTTLGSPTSGQPFQLQERYGETLVDLCAQRDSVANMQQRFSTDLELQKQTVSRLTGELHEKNAFIDDLKTALRSQEGLFQEMLVSTEQLRLMEKTKSQLEEQVNVLQTEVKCLENLTKQKESDHRKELAAKLAELHEAHTKEMEELREAFAQYDAEMTEYVSGLLKERDREARKGEEQERRLQKQIESQRHEIAELKGALAPRQAVLSGVVASYYSADPTVAAAASDEAKEEAGRAAVVGGADGLNGNLTASASHHERELPQSSRWPTSHAVTMPQLEIRLALLEEERARLRLREKLRHHSRRRE</sequence>
<gene>
    <name evidence="3" type="ORF">MOQ_004931</name>
</gene>
<comment type="caution">
    <text evidence="3">The sequence shown here is derived from an EMBL/GenBank/DDBJ whole genome shotgun (WGS) entry which is preliminary data.</text>
</comment>
<feature type="compositionally biased region" description="Polar residues" evidence="2">
    <location>
        <begin position="133"/>
        <end position="147"/>
    </location>
</feature>
<evidence type="ECO:0000256" key="2">
    <source>
        <dbReference type="SAM" id="MobiDB-lite"/>
    </source>
</evidence>
<proteinExistence type="predicted"/>
<feature type="compositionally biased region" description="Low complexity" evidence="2">
    <location>
        <begin position="156"/>
        <end position="170"/>
    </location>
</feature>
<dbReference type="EMBL" id="AHKC01010920">
    <property type="protein sequence ID" value="EKF31235.1"/>
    <property type="molecule type" value="Genomic_DNA"/>
</dbReference>
<organism evidence="3 4">
    <name type="scientific">Trypanosoma cruzi marinkellei</name>
    <dbReference type="NCBI Taxonomy" id="85056"/>
    <lineage>
        <taxon>Eukaryota</taxon>
        <taxon>Discoba</taxon>
        <taxon>Euglenozoa</taxon>
        <taxon>Kinetoplastea</taxon>
        <taxon>Metakinetoplastina</taxon>
        <taxon>Trypanosomatida</taxon>
        <taxon>Trypanosomatidae</taxon>
        <taxon>Trypanosoma</taxon>
        <taxon>Schizotrypanum</taxon>
    </lineage>
</organism>
<name>K2MVV4_TRYCR</name>
<accession>K2MVV4</accession>